<dbReference type="PANTHER" id="PTHR32319:SF0">
    <property type="entry name" value="BACTERIAL HEMOLYSIN-LIKE PROTEIN"/>
    <property type="match status" value="1"/>
</dbReference>
<dbReference type="PROSITE" id="PS50889">
    <property type="entry name" value="S4"/>
    <property type="match status" value="1"/>
</dbReference>
<dbReference type="EMBL" id="RXLP01000027">
    <property type="protein sequence ID" value="TCD53570.1"/>
    <property type="molecule type" value="Genomic_DNA"/>
</dbReference>
<gene>
    <name evidence="5" type="ORF">EJ419_07985</name>
</gene>
<sequence length="250" mass="27568">MQRLDKELVRRGLAPTRSRAQQLIDSHVVLVNGTNERIKASLSVDDNDDITLNHATRSSGQYVSRGAIKLIEALELFMPEGEWDIEGKNCLDIGASTGGFTQVLLEKGAHSVIALDVGHNQLDPIVKNDNRVIDMSGVNIRHVEAENLPFMPQVVVSDVSFISLTYVIPTISRITHSGANAVLLIKPQFEVGRNKLGKGGIVTEEKYRREAIEKVTQCATLYQFDVKGVVPSAITGTHGNQEYLLWITRV</sequence>
<evidence type="ECO:0000256" key="3">
    <source>
        <dbReference type="PROSITE-ProRule" id="PRU00182"/>
    </source>
</evidence>
<dbReference type="CDD" id="cd00165">
    <property type="entry name" value="S4"/>
    <property type="match status" value="1"/>
</dbReference>
<keyword evidence="6" id="KW-1185">Reference proteome</keyword>
<dbReference type="CDD" id="cd02440">
    <property type="entry name" value="AdoMet_MTases"/>
    <property type="match status" value="1"/>
</dbReference>
<dbReference type="SUPFAM" id="SSF53335">
    <property type="entry name" value="S-adenosyl-L-methionine-dependent methyltransferases"/>
    <property type="match status" value="1"/>
</dbReference>
<dbReference type="InterPro" id="IPR002877">
    <property type="entry name" value="RNA_MeTrfase_FtsJ_dom"/>
</dbReference>
<dbReference type="InterPro" id="IPR036986">
    <property type="entry name" value="S4_RNA-bd_sf"/>
</dbReference>
<organism evidence="5 6">
    <name type="scientific">Alloscardovia theropitheci</name>
    <dbReference type="NCBI Taxonomy" id="2496842"/>
    <lineage>
        <taxon>Bacteria</taxon>
        <taxon>Bacillati</taxon>
        <taxon>Actinomycetota</taxon>
        <taxon>Actinomycetes</taxon>
        <taxon>Bifidobacteriales</taxon>
        <taxon>Bifidobacteriaceae</taxon>
        <taxon>Alloscardovia</taxon>
    </lineage>
</organism>
<keyword evidence="5" id="KW-0808">Transferase</keyword>
<reference evidence="5 6" key="1">
    <citation type="submission" date="2018-12" db="EMBL/GenBank/DDBJ databases">
        <title>Alloscrdovia theropitheci sp. nov: a novel taxon from the feces of the bleeding-herat monkey (Theropithecus geleda).</title>
        <authorList>
            <person name="Modesto M."/>
        </authorList>
    </citation>
    <scope>NUCLEOTIDE SEQUENCE [LARGE SCALE GENOMIC DNA]</scope>
    <source>
        <strain evidence="5 6">GLDI4/2</strain>
    </source>
</reference>
<keyword evidence="1 3" id="KW-0694">RNA-binding</keyword>
<evidence type="ECO:0000256" key="2">
    <source>
        <dbReference type="ARBA" id="ARBA00029460"/>
    </source>
</evidence>
<dbReference type="InterPro" id="IPR029063">
    <property type="entry name" value="SAM-dependent_MTases_sf"/>
</dbReference>
<dbReference type="InterPro" id="IPR002942">
    <property type="entry name" value="S4_RNA-bd"/>
</dbReference>
<dbReference type="PIRSF" id="PIRSF005578">
    <property type="entry name" value="TlyA"/>
    <property type="match status" value="1"/>
</dbReference>
<evidence type="ECO:0000313" key="6">
    <source>
        <dbReference type="Proteomes" id="UP000291289"/>
    </source>
</evidence>
<dbReference type="GO" id="GO:0032259">
    <property type="term" value="P:methylation"/>
    <property type="evidence" value="ECO:0007669"/>
    <property type="project" value="UniProtKB-KW"/>
</dbReference>
<keyword evidence="5" id="KW-0489">Methyltransferase</keyword>
<comment type="similarity">
    <text evidence="2">Belongs to the TlyA family.</text>
</comment>
<protein>
    <submittedName>
        <fullName evidence="5">TlyA family RNA methyltransferase</fullName>
    </submittedName>
</protein>
<dbReference type="NCBIfam" id="TIGR00478">
    <property type="entry name" value="tly"/>
    <property type="match status" value="1"/>
</dbReference>
<comment type="caution">
    <text evidence="5">The sequence shown here is derived from an EMBL/GenBank/DDBJ whole genome shotgun (WGS) entry which is preliminary data.</text>
</comment>
<dbReference type="InterPro" id="IPR047048">
    <property type="entry name" value="TlyA"/>
</dbReference>
<dbReference type="Gene3D" id="3.10.290.10">
    <property type="entry name" value="RNA-binding S4 domain"/>
    <property type="match status" value="1"/>
</dbReference>
<evidence type="ECO:0000256" key="1">
    <source>
        <dbReference type="ARBA" id="ARBA00022884"/>
    </source>
</evidence>
<dbReference type="SUPFAM" id="SSF55174">
    <property type="entry name" value="Alpha-L RNA-binding motif"/>
    <property type="match status" value="1"/>
</dbReference>
<proteinExistence type="inferred from homology"/>
<dbReference type="Proteomes" id="UP000291289">
    <property type="component" value="Unassembled WGS sequence"/>
</dbReference>
<feature type="domain" description="RNA-binding S4" evidence="4">
    <location>
        <begin position="2"/>
        <end position="71"/>
    </location>
</feature>
<name>A0A4R0QVT6_9BIFI</name>
<dbReference type="OrthoDB" id="9784736at2"/>
<dbReference type="GO" id="GO:0003723">
    <property type="term" value="F:RNA binding"/>
    <property type="evidence" value="ECO:0007669"/>
    <property type="project" value="UniProtKB-KW"/>
</dbReference>
<dbReference type="Pfam" id="PF01479">
    <property type="entry name" value="S4"/>
    <property type="match status" value="1"/>
</dbReference>
<evidence type="ECO:0000313" key="5">
    <source>
        <dbReference type="EMBL" id="TCD53570.1"/>
    </source>
</evidence>
<dbReference type="InterPro" id="IPR004538">
    <property type="entry name" value="Hemolysin_A/TlyA"/>
</dbReference>
<dbReference type="AlphaFoldDB" id="A0A4R0QVT6"/>
<accession>A0A4R0QVT6</accession>
<dbReference type="Pfam" id="PF01728">
    <property type="entry name" value="FtsJ"/>
    <property type="match status" value="1"/>
</dbReference>
<dbReference type="PANTHER" id="PTHR32319">
    <property type="entry name" value="BACTERIAL HEMOLYSIN-LIKE PROTEIN"/>
    <property type="match status" value="1"/>
</dbReference>
<dbReference type="Gene3D" id="3.40.50.150">
    <property type="entry name" value="Vaccinia Virus protein VP39"/>
    <property type="match status" value="1"/>
</dbReference>
<dbReference type="SMART" id="SM00363">
    <property type="entry name" value="S4"/>
    <property type="match status" value="1"/>
</dbReference>
<dbReference type="GO" id="GO:0008168">
    <property type="term" value="F:methyltransferase activity"/>
    <property type="evidence" value="ECO:0007669"/>
    <property type="project" value="UniProtKB-KW"/>
</dbReference>
<evidence type="ECO:0000259" key="4">
    <source>
        <dbReference type="SMART" id="SM00363"/>
    </source>
</evidence>
<dbReference type="RefSeq" id="WP_131285351.1">
    <property type="nucleotide sequence ID" value="NZ_RXLP01000027.1"/>
</dbReference>